<feature type="domain" description="Reverse transcriptase Ty1/copia-type" evidence="1">
    <location>
        <begin position="2"/>
        <end position="80"/>
    </location>
</feature>
<dbReference type="SUPFAM" id="SSF56672">
    <property type="entry name" value="DNA/RNA polymerases"/>
    <property type="match status" value="1"/>
</dbReference>
<comment type="caution">
    <text evidence="2">The sequence shown here is derived from an EMBL/GenBank/DDBJ whole genome shotgun (WGS) entry which is preliminary data.</text>
</comment>
<reference evidence="2 3" key="1">
    <citation type="submission" date="2024-01" db="EMBL/GenBank/DDBJ databases">
        <title>The complete chloroplast genome sequence of Lithospermum erythrorhizon: insights into the phylogenetic relationship among Boraginaceae species and the maternal lineages of purple gromwells.</title>
        <authorList>
            <person name="Okada T."/>
            <person name="Watanabe K."/>
        </authorList>
    </citation>
    <scope>NUCLEOTIDE SEQUENCE [LARGE SCALE GENOMIC DNA]</scope>
</reference>
<dbReference type="AlphaFoldDB" id="A0AAV3RL03"/>
<dbReference type="Proteomes" id="UP001454036">
    <property type="component" value="Unassembled WGS sequence"/>
</dbReference>
<evidence type="ECO:0000259" key="1">
    <source>
        <dbReference type="Pfam" id="PF07727"/>
    </source>
</evidence>
<proteinExistence type="predicted"/>
<dbReference type="InterPro" id="IPR013103">
    <property type="entry name" value="RVT_2"/>
</dbReference>
<evidence type="ECO:0000313" key="3">
    <source>
        <dbReference type="Proteomes" id="UP001454036"/>
    </source>
</evidence>
<name>A0AAV3RL03_LITER</name>
<dbReference type="Pfam" id="PF07727">
    <property type="entry name" value="RVT_2"/>
    <property type="match status" value="1"/>
</dbReference>
<organism evidence="2 3">
    <name type="scientific">Lithospermum erythrorhizon</name>
    <name type="common">Purple gromwell</name>
    <name type="synonym">Lithospermum officinale var. erythrorhizon</name>
    <dbReference type="NCBI Taxonomy" id="34254"/>
    <lineage>
        <taxon>Eukaryota</taxon>
        <taxon>Viridiplantae</taxon>
        <taxon>Streptophyta</taxon>
        <taxon>Embryophyta</taxon>
        <taxon>Tracheophyta</taxon>
        <taxon>Spermatophyta</taxon>
        <taxon>Magnoliopsida</taxon>
        <taxon>eudicotyledons</taxon>
        <taxon>Gunneridae</taxon>
        <taxon>Pentapetalae</taxon>
        <taxon>asterids</taxon>
        <taxon>lamiids</taxon>
        <taxon>Boraginales</taxon>
        <taxon>Boraginaceae</taxon>
        <taxon>Boraginoideae</taxon>
        <taxon>Lithospermeae</taxon>
        <taxon>Lithospermum</taxon>
    </lineage>
</organism>
<dbReference type="EMBL" id="BAABME010009785">
    <property type="protein sequence ID" value="GAA0175798.1"/>
    <property type="molecule type" value="Genomic_DNA"/>
</dbReference>
<protein>
    <recommendedName>
        <fullName evidence="1">Reverse transcriptase Ty1/copia-type domain-containing protein</fullName>
    </recommendedName>
</protein>
<sequence>MQVPDGYHKAKPGQVCKLTRFLCGFKQASRKWNQEFTMQLVNYGFKQSYHDNCLFVLKDVTRFIVYVDDILLAGSSLEDMRKSRLICTISLP</sequence>
<keyword evidence="3" id="KW-1185">Reference proteome</keyword>
<evidence type="ECO:0000313" key="2">
    <source>
        <dbReference type="EMBL" id="GAA0175798.1"/>
    </source>
</evidence>
<gene>
    <name evidence="2" type="ORF">LIER_28905</name>
</gene>
<accession>A0AAV3RL03</accession>
<dbReference type="InterPro" id="IPR043502">
    <property type="entry name" value="DNA/RNA_pol_sf"/>
</dbReference>